<feature type="domain" description="Ig-like" evidence="8">
    <location>
        <begin position="459"/>
        <end position="548"/>
    </location>
</feature>
<proteinExistence type="predicted"/>
<dbReference type="InterPro" id="IPR003599">
    <property type="entry name" value="Ig_sub"/>
</dbReference>
<dbReference type="CDD" id="cd00063">
    <property type="entry name" value="FN3"/>
    <property type="match status" value="1"/>
</dbReference>
<evidence type="ECO:0000256" key="3">
    <source>
        <dbReference type="ARBA" id="ARBA00022989"/>
    </source>
</evidence>
<evidence type="ECO:0000256" key="2">
    <source>
        <dbReference type="ARBA" id="ARBA00022692"/>
    </source>
</evidence>
<dbReference type="CTD" id="43300"/>
<dbReference type="GeneID" id="107265151"/>
<dbReference type="PANTHER" id="PTHR23278">
    <property type="entry name" value="SIDESTEP PROTEIN"/>
    <property type="match status" value="1"/>
</dbReference>
<dbReference type="GO" id="GO:0016020">
    <property type="term" value="C:membrane"/>
    <property type="evidence" value="ECO:0007669"/>
    <property type="project" value="UniProtKB-SubCell"/>
</dbReference>
<dbReference type="RefSeq" id="XP_015589764.1">
    <property type="nucleotide sequence ID" value="XM_015734278.2"/>
</dbReference>
<sequence>MLSTLGSSLFVTCLLMLVDRRAIAEDVSAEFESKVPAKLVWALEGDDVELPCDITPPIPADKVSMVLWFKDTAGIPFYSLDTRPSYDLRNAIHSAVSDDFGRRTYLNMDDVHRARLKVNKVTLKDQGVFRCRVDFVNSPTRSFWVNLTLVEQPTAPVIYDAQGREVTGVGGPFLEGYSLILTCQVSGGKPRPTVTWWKDDELLDGVMDAPSIIGTARKFTINQLFVEKVTKSLWGTRLKCRAQSGSLGKPIEREVPLDIYLKPAAVKIILNEEQIYAGRPIAARCETWGSSPAARILWRLGGVVLRDPNVATTQRTNSTVSKLALVVDKEDDGKELVCRAENPRFPGGVLEEIRILHVAYPPVVVTNLAVGYVLDTLREGDDLKLVCDVQSNPPPTSIVWYHYDTQLEHNVTAGTLVASNTLTLRVLTLRHSGEYSCQAVNAVGATRSPSILIRMKYAPRCREGLQWQEIPAIRHETLSLHCEVEAVPGDTVKFSWTYNNTRGDVLPMPNSRARNQGLSSVLEYTPAADTDFGTLACWASNSVGRQLSPCIFNVIPAKAPQSPLDCSLHNETSALEVNCIPGSDGGLPQHFLLEVRGGSLGQAQTGLLQAPQSDQGVIGEAPPIYQERNPKPVFQLHDLEPGYEYTVAIYAVNNRGRSDPVLLENIRVAAPLGPVERISIMLEDLKKVIPQTSSNNIIVIMALIGAASLILVGIGVVIGLAICRKRSAAPAPEGPDDFTTPTYVPAQRIEPRVGYVSDKRRSQRTSLYIEESRNEPDLLQQVEIDLQS</sequence>
<dbReference type="SMART" id="SM00408">
    <property type="entry name" value="IGc2"/>
    <property type="match status" value="4"/>
</dbReference>
<dbReference type="SUPFAM" id="SSF49265">
    <property type="entry name" value="Fibronectin type III"/>
    <property type="match status" value="1"/>
</dbReference>
<feature type="domain" description="Ig-like" evidence="8">
    <location>
        <begin position="361"/>
        <end position="452"/>
    </location>
</feature>
<dbReference type="SMART" id="SM00409">
    <property type="entry name" value="IG"/>
    <property type="match status" value="4"/>
</dbReference>
<dbReference type="InterPro" id="IPR036179">
    <property type="entry name" value="Ig-like_dom_sf"/>
</dbReference>
<keyword evidence="7" id="KW-0732">Signal</keyword>
<feature type="domain" description="Ig-like" evidence="8">
    <location>
        <begin position="263"/>
        <end position="356"/>
    </location>
</feature>
<dbReference type="InterPro" id="IPR003598">
    <property type="entry name" value="Ig_sub2"/>
</dbReference>
<dbReference type="InterPro" id="IPR013783">
    <property type="entry name" value="Ig-like_fold"/>
</dbReference>
<evidence type="ECO:0000256" key="5">
    <source>
        <dbReference type="ARBA" id="ARBA00023157"/>
    </source>
</evidence>
<evidence type="ECO:0000256" key="7">
    <source>
        <dbReference type="SAM" id="SignalP"/>
    </source>
</evidence>
<feature type="signal peptide" evidence="7">
    <location>
        <begin position="1"/>
        <end position="24"/>
    </location>
</feature>
<dbReference type="KEGG" id="ccin:107265151"/>
<dbReference type="Pfam" id="PF08205">
    <property type="entry name" value="C2-set_2"/>
    <property type="match status" value="2"/>
</dbReference>
<evidence type="ECO:0000256" key="4">
    <source>
        <dbReference type="ARBA" id="ARBA00023136"/>
    </source>
</evidence>
<feature type="transmembrane region" description="Helical" evidence="6">
    <location>
        <begin position="697"/>
        <end position="722"/>
    </location>
</feature>
<dbReference type="InterPro" id="IPR013106">
    <property type="entry name" value="Ig_V-set"/>
</dbReference>
<comment type="subcellular location">
    <subcellularLocation>
        <location evidence="1">Membrane</location>
        <topology evidence="1">Single-pass membrane protein</topology>
    </subcellularLocation>
</comment>
<evidence type="ECO:0000256" key="1">
    <source>
        <dbReference type="ARBA" id="ARBA00004167"/>
    </source>
</evidence>
<keyword evidence="2 6" id="KW-0812">Transmembrane</keyword>
<dbReference type="InterPro" id="IPR003961">
    <property type="entry name" value="FN3_dom"/>
</dbReference>
<dbReference type="CDD" id="cd00096">
    <property type="entry name" value="Ig"/>
    <property type="match status" value="2"/>
</dbReference>
<dbReference type="Proteomes" id="UP000694920">
    <property type="component" value="Unplaced"/>
</dbReference>
<dbReference type="PROSITE" id="PS50835">
    <property type="entry name" value="IG_LIKE"/>
    <property type="match status" value="5"/>
</dbReference>
<dbReference type="PANTHER" id="PTHR23278:SF4">
    <property type="entry name" value="SIDESTEP, ISOFORM C"/>
    <property type="match status" value="1"/>
</dbReference>
<feature type="domain" description="Ig-like" evidence="8">
    <location>
        <begin position="156"/>
        <end position="256"/>
    </location>
</feature>
<feature type="chain" id="PRO_5042568602" evidence="7">
    <location>
        <begin position="25"/>
        <end position="788"/>
    </location>
</feature>
<dbReference type="Gene3D" id="2.60.40.10">
    <property type="entry name" value="Immunoglobulins"/>
    <property type="match status" value="6"/>
</dbReference>
<dbReference type="Pfam" id="PF13927">
    <property type="entry name" value="Ig_3"/>
    <property type="match status" value="1"/>
</dbReference>
<dbReference type="SUPFAM" id="SSF48726">
    <property type="entry name" value="Immunoglobulin"/>
    <property type="match status" value="5"/>
</dbReference>
<evidence type="ECO:0000256" key="6">
    <source>
        <dbReference type="SAM" id="Phobius"/>
    </source>
</evidence>
<dbReference type="InterPro" id="IPR013162">
    <property type="entry name" value="CD80_C2-set"/>
</dbReference>
<gene>
    <name evidence="10" type="primary">LOC107265151</name>
</gene>
<dbReference type="InterPro" id="IPR036116">
    <property type="entry name" value="FN3_sf"/>
</dbReference>
<dbReference type="AlphaFoldDB" id="A0AAJ7BMK8"/>
<protein>
    <submittedName>
        <fullName evidence="10">Neural cell adhesion molecule 2 isoform X1</fullName>
    </submittedName>
</protein>
<reference evidence="10" key="1">
    <citation type="submission" date="2025-08" db="UniProtKB">
        <authorList>
            <consortium name="RefSeq"/>
        </authorList>
    </citation>
    <scope>IDENTIFICATION</scope>
</reference>
<feature type="domain" description="Ig-like" evidence="8">
    <location>
        <begin position="44"/>
        <end position="148"/>
    </location>
</feature>
<keyword evidence="4 6" id="KW-0472">Membrane</keyword>
<accession>A0AAJ7BMK8</accession>
<name>A0AAJ7BMK8_CEPCN</name>
<dbReference type="Pfam" id="PF07686">
    <property type="entry name" value="V-set"/>
    <property type="match status" value="1"/>
</dbReference>
<evidence type="ECO:0000313" key="10">
    <source>
        <dbReference type="RefSeq" id="XP_015589764.1"/>
    </source>
</evidence>
<keyword evidence="3 6" id="KW-1133">Transmembrane helix</keyword>
<dbReference type="InterPro" id="IPR007110">
    <property type="entry name" value="Ig-like_dom"/>
</dbReference>
<keyword evidence="9" id="KW-1185">Reference proteome</keyword>
<keyword evidence="5" id="KW-1015">Disulfide bond</keyword>
<evidence type="ECO:0000259" key="8">
    <source>
        <dbReference type="PROSITE" id="PS50835"/>
    </source>
</evidence>
<evidence type="ECO:0000313" key="9">
    <source>
        <dbReference type="Proteomes" id="UP000694920"/>
    </source>
</evidence>
<organism evidence="9 10">
    <name type="scientific">Cephus cinctus</name>
    <name type="common">Wheat stem sawfly</name>
    <dbReference type="NCBI Taxonomy" id="211228"/>
    <lineage>
        <taxon>Eukaryota</taxon>
        <taxon>Metazoa</taxon>
        <taxon>Ecdysozoa</taxon>
        <taxon>Arthropoda</taxon>
        <taxon>Hexapoda</taxon>
        <taxon>Insecta</taxon>
        <taxon>Pterygota</taxon>
        <taxon>Neoptera</taxon>
        <taxon>Endopterygota</taxon>
        <taxon>Hymenoptera</taxon>
        <taxon>Cephoidea</taxon>
        <taxon>Cephidae</taxon>
        <taxon>Cephus</taxon>
    </lineage>
</organism>